<dbReference type="AlphaFoldDB" id="G7VGG9"/>
<keyword evidence="2" id="KW-1185">Reference proteome</keyword>
<dbReference type="STRING" id="1104324.P186_0426"/>
<dbReference type="eggNOG" id="arCOG07952">
    <property type="taxonomic scope" value="Archaea"/>
</dbReference>
<gene>
    <name evidence="1" type="ORF">P186_0426</name>
</gene>
<dbReference type="Proteomes" id="UP000005867">
    <property type="component" value="Chromosome"/>
</dbReference>
<organism evidence="1 2">
    <name type="scientific">Pyrobaculum ferrireducens</name>
    <dbReference type="NCBI Taxonomy" id="1104324"/>
    <lineage>
        <taxon>Archaea</taxon>
        <taxon>Thermoproteota</taxon>
        <taxon>Thermoprotei</taxon>
        <taxon>Thermoproteales</taxon>
        <taxon>Thermoproteaceae</taxon>
        <taxon>Pyrobaculum</taxon>
    </lineage>
</organism>
<sequence>MAEEVVQELRKAYEKAARKAGITLDRYTQPGEHWAGVVREMAFENASLTRYFLSWLSMYLWAVEGDEKAVADSLTANKAVAEFLTAAVMGDGSIQTREVTLAVGRFSADEEKTGPVTHVHKAALALAVLKAAGHEPERVYAKADGGEPVV</sequence>
<dbReference type="EMBL" id="CP003098">
    <property type="protein sequence ID" value="AET31880.1"/>
    <property type="molecule type" value="Genomic_DNA"/>
</dbReference>
<reference evidence="1 2" key="1">
    <citation type="journal article" date="2012" name="J. Bacteriol.">
        <title>Complete genome sequence of strain 1860, a crenarchaeon of the genus pyrobaculum able to grow with various electron acceptors.</title>
        <authorList>
            <person name="Mardanov A.V."/>
            <person name="Gumerov V.M."/>
            <person name="Slobodkina G.B."/>
            <person name="Beletsky A.V."/>
            <person name="Bonch-Osmolovskaya E.A."/>
            <person name="Ravin N.V."/>
            <person name="Skryabin K.G."/>
        </authorList>
    </citation>
    <scope>NUCLEOTIDE SEQUENCE [LARGE SCALE GENOMIC DNA]</scope>
    <source>
        <strain evidence="1 2">1860</strain>
    </source>
</reference>
<dbReference type="HOGENOM" id="CLU_1736484_0_0_2"/>
<dbReference type="RefSeq" id="WP_014287708.1">
    <property type="nucleotide sequence ID" value="NC_016645.1"/>
</dbReference>
<protein>
    <submittedName>
        <fullName evidence="1">Uncharacterized protein</fullName>
    </submittedName>
</protein>
<evidence type="ECO:0000313" key="1">
    <source>
        <dbReference type="EMBL" id="AET31880.1"/>
    </source>
</evidence>
<dbReference type="GeneID" id="11594691"/>
<accession>G7VGG9</accession>
<name>G7VGG9_9CREN</name>
<proteinExistence type="predicted"/>
<dbReference type="KEGG" id="pyr:P186_0426"/>
<evidence type="ECO:0000313" key="2">
    <source>
        <dbReference type="Proteomes" id="UP000005867"/>
    </source>
</evidence>
<dbReference type="BioCyc" id="PSP1104324:GJSN-415-MONOMER"/>